<name>A0A0B2UKZ9_9MICR</name>
<dbReference type="Proteomes" id="UP000031056">
    <property type="component" value="Unassembled WGS sequence"/>
</dbReference>
<feature type="transmembrane region" description="Helical" evidence="1">
    <location>
        <begin position="149"/>
        <end position="170"/>
    </location>
</feature>
<accession>A0A0B2UKZ9</accession>
<dbReference type="HOGENOM" id="CLU_921426_0_0_1"/>
<feature type="transmembrane region" description="Helical" evidence="1">
    <location>
        <begin position="269"/>
        <end position="288"/>
    </location>
</feature>
<proteinExistence type="predicted"/>
<evidence type="ECO:0000256" key="1">
    <source>
        <dbReference type="SAM" id="Phobius"/>
    </source>
</evidence>
<keyword evidence="3" id="KW-1185">Reference proteome</keyword>
<feature type="transmembrane region" description="Helical" evidence="1">
    <location>
        <begin position="30"/>
        <end position="54"/>
    </location>
</feature>
<feature type="transmembrane region" description="Helical" evidence="1">
    <location>
        <begin position="120"/>
        <end position="137"/>
    </location>
</feature>
<feature type="transmembrane region" description="Helical" evidence="1">
    <location>
        <begin position="219"/>
        <end position="239"/>
    </location>
</feature>
<dbReference type="InParanoid" id="A0A0B2UKZ9"/>
<evidence type="ECO:0000313" key="3">
    <source>
        <dbReference type="Proteomes" id="UP000031056"/>
    </source>
</evidence>
<dbReference type="GeneID" id="26261312"/>
<gene>
    <name evidence="2" type="ORF">M896_030280</name>
</gene>
<comment type="caution">
    <text evidence="2">The sequence shown here is derived from an EMBL/GenBank/DDBJ whole genome shotgun (WGS) entry which is preliminary data.</text>
</comment>
<sequence>MKGIQYLGEALSLMNAAQVYLASRFLITDFIAIFFIESFVSSLIIFVLCSPFVVKKTTFKEVSNNQLEYFFSGLIAFLTCYVWYKCAGMISIGFGLAAKGLCYPLSVMLIFAISSSITGSIMSNLSMVVVIFINIFHSVDTSLDGFFDIYSGIFYLALYVIFAVSSDFIARCMINRNGIPKFLVANSFYIILYSSLLLLDPDIDNSSGVQIFMKKNPYTCIALTLLSTVSKILGPYYIYKQGTVAYSNTRVSTYAYFNIIKCLAGKDRLWGLGEAIFHLMIYTMVMFIE</sequence>
<protein>
    <submittedName>
        <fullName evidence="2">Uncharacterized protein</fullName>
    </submittedName>
</protein>
<dbReference type="RefSeq" id="XP_014564085.1">
    <property type="nucleotide sequence ID" value="XM_014708599.1"/>
</dbReference>
<dbReference type="OrthoDB" id="2190809at2759"/>
<dbReference type="EMBL" id="JOKQ01000003">
    <property type="protein sequence ID" value="KHN70043.1"/>
    <property type="molecule type" value="Genomic_DNA"/>
</dbReference>
<reference evidence="2 3" key="1">
    <citation type="journal article" date="2014" name="MBio">
        <title>The Ordospora colligata genome; evolution of extreme reduction in microsporidia and host-to-parasite horizontal gene transfer.</title>
        <authorList>
            <person name="Pombert J.-F."/>
            <person name="Haag K.L."/>
            <person name="Beidas S."/>
            <person name="Ebert D."/>
            <person name="Keeling P.J."/>
        </authorList>
    </citation>
    <scope>NUCLEOTIDE SEQUENCE [LARGE SCALE GENOMIC DNA]</scope>
    <source>
        <strain evidence="2 3">OC4</strain>
    </source>
</reference>
<keyword evidence="1" id="KW-0812">Transmembrane</keyword>
<keyword evidence="1" id="KW-0472">Membrane</keyword>
<feature type="transmembrane region" description="Helical" evidence="1">
    <location>
        <begin position="182"/>
        <end position="199"/>
    </location>
</feature>
<dbReference type="VEuPathDB" id="MicrosporidiaDB:M896_030280"/>
<evidence type="ECO:0000313" key="2">
    <source>
        <dbReference type="EMBL" id="KHN70043.1"/>
    </source>
</evidence>
<keyword evidence="1" id="KW-1133">Transmembrane helix</keyword>
<organism evidence="2 3">
    <name type="scientific">Ordospora colligata OC4</name>
    <dbReference type="NCBI Taxonomy" id="1354746"/>
    <lineage>
        <taxon>Eukaryota</taxon>
        <taxon>Fungi</taxon>
        <taxon>Fungi incertae sedis</taxon>
        <taxon>Microsporidia</taxon>
        <taxon>Ordosporidae</taxon>
        <taxon>Ordospora</taxon>
    </lineage>
</organism>
<dbReference type="AlphaFoldDB" id="A0A0B2UKZ9"/>